<reference evidence="2" key="3">
    <citation type="submission" date="2025-09" db="UniProtKB">
        <authorList>
            <consortium name="Ensembl"/>
        </authorList>
    </citation>
    <scope>IDENTIFICATION</scope>
</reference>
<dbReference type="GO" id="GO:0006508">
    <property type="term" value="P:proteolysis"/>
    <property type="evidence" value="ECO:0007669"/>
    <property type="project" value="InterPro"/>
</dbReference>
<sequence>MRGLATDPFPCLRRGRARFLGPVPGDPRPAALPARPSRRPDPGHAAAASTDRRCPGRAMAAAWAWLLLWLGAGALPAPPRIRLPLRGGAAPLLRPRARRAPDEAERGGGFVDMIDNLRGKSGQGYYVEMTVGSPPQKLNILVDTGSSNFAVGAAPHPFLRRYYQRQL</sequence>
<evidence type="ECO:0000313" key="2">
    <source>
        <dbReference type="Ensembl" id="ENSMUNP00000025763.1"/>
    </source>
</evidence>
<dbReference type="Proteomes" id="UP000694405">
    <property type="component" value="Chromosome 15"/>
</dbReference>
<evidence type="ECO:0000256" key="1">
    <source>
        <dbReference type="SAM" id="MobiDB-lite"/>
    </source>
</evidence>
<dbReference type="Ensembl" id="ENSMUNT00000030612.1">
    <property type="protein sequence ID" value="ENSMUNP00000025763.1"/>
    <property type="gene ID" value="ENSMUNG00000018465.1"/>
</dbReference>
<dbReference type="Gene3D" id="2.40.70.10">
    <property type="entry name" value="Acid Proteases"/>
    <property type="match status" value="1"/>
</dbReference>
<reference evidence="2" key="1">
    <citation type="submission" date="2020-03" db="EMBL/GenBank/DDBJ databases">
        <title>Melopsittacus undulatus (budgerigar) genome, bMelUnd1, maternal haplotype with Z.</title>
        <authorList>
            <person name="Gedman G."/>
            <person name="Mountcastle J."/>
            <person name="Haase B."/>
            <person name="Formenti G."/>
            <person name="Wright T."/>
            <person name="Apodaca J."/>
            <person name="Pelan S."/>
            <person name="Chow W."/>
            <person name="Rhie A."/>
            <person name="Howe K."/>
            <person name="Fedrigo O."/>
            <person name="Jarvis E.D."/>
        </authorList>
    </citation>
    <scope>NUCLEOTIDE SEQUENCE [LARGE SCALE GENOMIC DNA]</scope>
</reference>
<organism evidence="2 3">
    <name type="scientific">Melopsittacus undulatus</name>
    <name type="common">Budgerigar</name>
    <name type="synonym">Psittacus undulatus</name>
    <dbReference type="NCBI Taxonomy" id="13146"/>
    <lineage>
        <taxon>Eukaryota</taxon>
        <taxon>Metazoa</taxon>
        <taxon>Chordata</taxon>
        <taxon>Craniata</taxon>
        <taxon>Vertebrata</taxon>
        <taxon>Euteleostomi</taxon>
        <taxon>Archelosauria</taxon>
        <taxon>Archosauria</taxon>
        <taxon>Dinosauria</taxon>
        <taxon>Saurischia</taxon>
        <taxon>Theropoda</taxon>
        <taxon>Coelurosauria</taxon>
        <taxon>Aves</taxon>
        <taxon>Neognathae</taxon>
        <taxon>Neoaves</taxon>
        <taxon>Telluraves</taxon>
        <taxon>Australaves</taxon>
        <taxon>Psittaciformes</taxon>
        <taxon>Psittaculidae</taxon>
        <taxon>Melopsittacus</taxon>
    </lineage>
</organism>
<dbReference type="InterPro" id="IPR033121">
    <property type="entry name" value="PEPTIDASE_A1"/>
</dbReference>
<dbReference type="Pfam" id="PF00026">
    <property type="entry name" value="Asp"/>
    <property type="match status" value="1"/>
</dbReference>
<dbReference type="PROSITE" id="PS51767">
    <property type="entry name" value="PEPTIDASE_A1"/>
    <property type="match status" value="1"/>
</dbReference>
<dbReference type="InterPro" id="IPR021109">
    <property type="entry name" value="Peptidase_aspartic_dom_sf"/>
</dbReference>
<name>A0A8V5GW06_MELUD</name>
<evidence type="ECO:0000313" key="3">
    <source>
        <dbReference type="Proteomes" id="UP000694405"/>
    </source>
</evidence>
<feature type="region of interest" description="Disordered" evidence="1">
    <location>
        <begin position="16"/>
        <end position="52"/>
    </location>
</feature>
<dbReference type="SUPFAM" id="SSF50630">
    <property type="entry name" value="Acid proteases"/>
    <property type="match status" value="1"/>
</dbReference>
<reference evidence="2" key="2">
    <citation type="submission" date="2025-08" db="UniProtKB">
        <authorList>
            <consortium name="Ensembl"/>
        </authorList>
    </citation>
    <scope>IDENTIFICATION</scope>
</reference>
<protein>
    <submittedName>
        <fullName evidence="2">Uncharacterized protein</fullName>
    </submittedName>
</protein>
<keyword evidence="3" id="KW-1185">Reference proteome</keyword>
<dbReference type="GO" id="GO:0004190">
    <property type="term" value="F:aspartic-type endopeptidase activity"/>
    <property type="evidence" value="ECO:0007669"/>
    <property type="project" value="InterPro"/>
</dbReference>
<dbReference type="AlphaFoldDB" id="A0A8V5GW06"/>
<dbReference type="PROSITE" id="PS00141">
    <property type="entry name" value="ASP_PROTEASE"/>
    <property type="match status" value="1"/>
</dbReference>
<accession>A0A8V5GW06</accession>
<proteinExistence type="predicted"/>
<dbReference type="InterPro" id="IPR001969">
    <property type="entry name" value="Aspartic_peptidase_AS"/>
</dbReference>